<name>A0ABP6BFV7_9MICO</name>
<protein>
    <recommendedName>
        <fullName evidence="3">Flavodoxin</fullName>
    </recommendedName>
</protein>
<dbReference type="InterPro" id="IPR029039">
    <property type="entry name" value="Flavoprotein-like_sf"/>
</dbReference>
<keyword evidence="2" id="KW-1185">Reference proteome</keyword>
<dbReference type="Proteomes" id="UP001500274">
    <property type="component" value="Unassembled WGS sequence"/>
</dbReference>
<evidence type="ECO:0008006" key="3">
    <source>
        <dbReference type="Google" id="ProtNLM"/>
    </source>
</evidence>
<evidence type="ECO:0000313" key="1">
    <source>
        <dbReference type="EMBL" id="GAA2566443.1"/>
    </source>
</evidence>
<proteinExistence type="predicted"/>
<dbReference type="PROSITE" id="PS00201">
    <property type="entry name" value="FLAVODOXIN"/>
    <property type="match status" value="1"/>
</dbReference>
<reference evidence="2" key="1">
    <citation type="journal article" date="2019" name="Int. J. Syst. Evol. Microbiol.">
        <title>The Global Catalogue of Microorganisms (GCM) 10K type strain sequencing project: providing services to taxonomists for standard genome sequencing and annotation.</title>
        <authorList>
            <consortium name="The Broad Institute Genomics Platform"/>
            <consortium name="The Broad Institute Genome Sequencing Center for Infectious Disease"/>
            <person name="Wu L."/>
            <person name="Ma J."/>
        </authorList>
    </citation>
    <scope>NUCLEOTIDE SEQUENCE [LARGE SCALE GENOMIC DNA]</scope>
    <source>
        <strain evidence="2">JCM 16365</strain>
    </source>
</reference>
<dbReference type="InterPro" id="IPR001226">
    <property type="entry name" value="Flavodoxin_CS"/>
</dbReference>
<sequence>MGGRFAWPGRTVRGVETLIVYESLWGNTRQVAEEIARGAGERSDGLTLCTVAEAPSSLAPSLGLLVIGAPTHAFTLPTPSSRAEARSHGAAVPHAPGVREWLAKVVVASPPARVAAFDTRQGRSFLVGSAARSIARAATRRALVVSDTADFVVTSREGPLEQGELERAFAWGRALTASR</sequence>
<gene>
    <name evidence="1" type="ORF">GCM10009862_01280</name>
</gene>
<organism evidence="1 2">
    <name type="scientific">Microbacterium binotii</name>
    <dbReference type="NCBI Taxonomy" id="462710"/>
    <lineage>
        <taxon>Bacteria</taxon>
        <taxon>Bacillati</taxon>
        <taxon>Actinomycetota</taxon>
        <taxon>Actinomycetes</taxon>
        <taxon>Micrococcales</taxon>
        <taxon>Microbacteriaceae</taxon>
        <taxon>Microbacterium</taxon>
    </lineage>
</organism>
<accession>A0ABP6BFV7</accession>
<comment type="caution">
    <text evidence="1">The sequence shown here is derived from an EMBL/GenBank/DDBJ whole genome shotgun (WGS) entry which is preliminary data.</text>
</comment>
<dbReference type="Gene3D" id="3.40.50.360">
    <property type="match status" value="1"/>
</dbReference>
<dbReference type="SUPFAM" id="SSF52218">
    <property type="entry name" value="Flavoproteins"/>
    <property type="match status" value="1"/>
</dbReference>
<dbReference type="EMBL" id="BAAARI010000001">
    <property type="protein sequence ID" value="GAA2566443.1"/>
    <property type="molecule type" value="Genomic_DNA"/>
</dbReference>
<evidence type="ECO:0000313" key="2">
    <source>
        <dbReference type="Proteomes" id="UP001500274"/>
    </source>
</evidence>